<reference evidence="8 9" key="1">
    <citation type="submission" date="2024-01" db="EMBL/GenBank/DDBJ databases">
        <title>The complete chloroplast genome sequence of Lithospermum erythrorhizon: insights into the phylogenetic relationship among Boraginaceae species and the maternal lineages of purple gromwells.</title>
        <authorList>
            <person name="Okada T."/>
            <person name="Watanabe K."/>
        </authorList>
    </citation>
    <scope>NUCLEOTIDE SEQUENCE [LARGE SCALE GENOMIC DNA]</scope>
</reference>
<dbReference type="Pfam" id="PF24662">
    <property type="entry name" value="DUF7650"/>
    <property type="match status" value="1"/>
</dbReference>
<dbReference type="InterPro" id="IPR009057">
    <property type="entry name" value="Homeodomain-like_sf"/>
</dbReference>
<keyword evidence="9" id="KW-1185">Reference proteome</keyword>
<name>A0AAV3RFH8_LITER</name>
<comment type="caution">
    <text evidence="8">The sequence shown here is derived from an EMBL/GenBank/DDBJ whole genome shotgun (WGS) entry which is preliminary data.</text>
</comment>
<evidence type="ECO:0008006" key="10">
    <source>
        <dbReference type="Google" id="ProtNLM"/>
    </source>
</evidence>
<dbReference type="Proteomes" id="UP001454036">
    <property type="component" value="Unassembled WGS sequence"/>
</dbReference>
<evidence type="ECO:0000313" key="9">
    <source>
        <dbReference type="Proteomes" id="UP001454036"/>
    </source>
</evidence>
<dbReference type="InterPro" id="IPR057712">
    <property type="entry name" value="DUF7952"/>
</dbReference>
<evidence type="ECO:0000256" key="5">
    <source>
        <dbReference type="SAM" id="MobiDB-lite"/>
    </source>
</evidence>
<evidence type="ECO:0000259" key="7">
    <source>
        <dbReference type="Pfam" id="PF25826"/>
    </source>
</evidence>
<evidence type="ECO:0000256" key="1">
    <source>
        <dbReference type="ARBA" id="ARBA00004123"/>
    </source>
</evidence>
<dbReference type="SUPFAM" id="SSF46689">
    <property type="entry name" value="Homeodomain-like"/>
    <property type="match status" value="1"/>
</dbReference>
<dbReference type="PANTHER" id="PTHR13859">
    <property type="entry name" value="ATROPHIN-RELATED"/>
    <property type="match status" value="1"/>
</dbReference>
<feature type="compositionally biased region" description="Basic and acidic residues" evidence="5">
    <location>
        <begin position="431"/>
        <end position="440"/>
    </location>
</feature>
<sequence>MEQVKLDQSGSSTGHMSIEQLESSDACLSSGDPEILPRIGDKYQVEIPPVLGKSDHALYKRNPVCLQNEPGYPFNFLVGLPIPVTQVGPLNHYSATFLGNSQKSSDRSDNLGSQVSKGKYFCCKKENLESKVKPCDIPPDNGATFAAPEIVNQKQCMTSHYHFVPGADVDPWSDYEKRSFVLGLYIFGKDFVQVKKFVENKRMGDILFSYYGGFYGSHEYQRWSGCRKAQNSKCVHGEKLFSGRRQQELLSRLLLSVSDECQKALLEVSKKFRAGRMGLEEYVFALKAMVGIKILVEAVGIGKPKQDLTSMAIDSSCTNQVMRVKVPAGKACADLQPNEIIKFVTGDYRLSKARASDLFWEAVWPRLLARGWQSEQPKREGKDSLVFLVPGVEKFSRKKLEKGKQYFESVTDILRKVASEPALIELDSEDDKGNREKEDPCIAETEEQQDEITKGKRRRYLQPQTTCRKSSGMKFTVVDTSLPHGLPYKLKELSDLLKVTSKMTPSDLFEDRVESTPEVSSNESDTDDAMLAEQTVTDDSSSCLHNGKLFEMPNTETDHVGPATKRLRVLTACSEPAISSSQFRSSKTESPSSCSANHEFENVDLSSQASSEGKTSSTTTSQGCDMECVEPTPARGVHDTEHLNQNGQNMCLVDLNVPEVSLDTGRGVFMTELADRDAHTYQKPENLTMEKIINDVDSTGQQHEVVKRRHGTRNRPPTAKSLEALANGLLTVNNRPRKNKLTSSRENLKSRSA</sequence>
<protein>
    <recommendedName>
        <fullName evidence="10">SANT domain-containing protein</fullName>
    </recommendedName>
</protein>
<feature type="compositionally biased region" description="Polar residues" evidence="5">
    <location>
        <begin position="578"/>
        <end position="596"/>
    </location>
</feature>
<dbReference type="GO" id="GO:0005634">
    <property type="term" value="C:nucleus"/>
    <property type="evidence" value="ECO:0007669"/>
    <property type="project" value="UniProtKB-SubCell"/>
</dbReference>
<dbReference type="InterPro" id="IPR056067">
    <property type="entry name" value="DUF7650"/>
</dbReference>
<keyword evidence="4" id="KW-0539">Nucleus</keyword>
<evidence type="ECO:0000256" key="3">
    <source>
        <dbReference type="ARBA" id="ARBA00023163"/>
    </source>
</evidence>
<keyword evidence="2" id="KW-0805">Transcription regulation</keyword>
<dbReference type="Pfam" id="PF25826">
    <property type="entry name" value="DUF7952"/>
    <property type="match status" value="1"/>
</dbReference>
<feature type="domain" description="DUF7952" evidence="7">
    <location>
        <begin position="172"/>
        <end position="302"/>
    </location>
</feature>
<feature type="region of interest" description="Disordered" evidence="5">
    <location>
        <begin position="698"/>
        <end position="718"/>
    </location>
</feature>
<evidence type="ECO:0000313" key="8">
    <source>
        <dbReference type="EMBL" id="GAA0175147.1"/>
    </source>
</evidence>
<comment type="subcellular location">
    <subcellularLocation>
        <location evidence="1">Nucleus</location>
    </subcellularLocation>
</comment>
<dbReference type="EMBL" id="BAABME010009427">
    <property type="protein sequence ID" value="GAA0175147.1"/>
    <property type="molecule type" value="Genomic_DNA"/>
</dbReference>
<organism evidence="8 9">
    <name type="scientific">Lithospermum erythrorhizon</name>
    <name type="common">Purple gromwell</name>
    <name type="synonym">Lithospermum officinale var. erythrorhizon</name>
    <dbReference type="NCBI Taxonomy" id="34254"/>
    <lineage>
        <taxon>Eukaryota</taxon>
        <taxon>Viridiplantae</taxon>
        <taxon>Streptophyta</taxon>
        <taxon>Embryophyta</taxon>
        <taxon>Tracheophyta</taxon>
        <taxon>Spermatophyta</taxon>
        <taxon>Magnoliopsida</taxon>
        <taxon>eudicotyledons</taxon>
        <taxon>Gunneridae</taxon>
        <taxon>Pentapetalae</taxon>
        <taxon>asterids</taxon>
        <taxon>lamiids</taxon>
        <taxon>Boraginales</taxon>
        <taxon>Boraginaceae</taxon>
        <taxon>Boraginoideae</taxon>
        <taxon>Lithospermeae</taxon>
        <taxon>Lithospermum</taxon>
    </lineage>
</organism>
<gene>
    <name evidence="8" type="ORF">LIER_28382</name>
</gene>
<evidence type="ECO:0000259" key="6">
    <source>
        <dbReference type="Pfam" id="PF24662"/>
    </source>
</evidence>
<accession>A0AAV3RFH8</accession>
<feature type="domain" description="DUF7650" evidence="6">
    <location>
        <begin position="338"/>
        <end position="421"/>
    </location>
</feature>
<evidence type="ECO:0000256" key="4">
    <source>
        <dbReference type="ARBA" id="ARBA00023242"/>
    </source>
</evidence>
<dbReference type="PANTHER" id="PTHR13859:SF11">
    <property type="entry name" value="GRUNGE, ISOFORM J"/>
    <property type="match status" value="1"/>
</dbReference>
<evidence type="ECO:0000256" key="2">
    <source>
        <dbReference type="ARBA" id="ARBA00023015"/>
    </source>
</evidence>
<feature type="region of interest" description="Disordered" evidence="5">
    <location>
        <begin position="578"/>
        <end position="597"/>
    </location>
</feature>
<dbReference type="GO" id="GO:0003714">
    <property type="term" value="F:transcription corepressor activity"/>
    <property type="evidence" value="ECO:0007669"/>
    <property type="project" value="TreeGrafter"/>
</dbReference>
<feature type="region of interest" description="Disordered" evidence="5">
    <location>
        <begin position="429"/>
        <end position="448"/>
    </location>
</feature>
<feature type="region of interest" description="Disordered" evidence="5">
    <location>
        <begin position="602"/>
        <end position="626"/>
    </location>
</feature>
<keyword evidence="3" id="KW-0804">Transcription</keyword>
<dbReference type="Gene3D" id="1.10.10.60">
    <property type="entry name" value="Homeodomain-like"/>
    <property type="match status" value="1"/>
</dbReference>
<dbReference type="AlphaFoldDB" id="A0AAV3RFH8"/>
<proteinExistence type="predicted"/>
<feature type="compositionally biased region" description="Polar residues" evidence="5">
    <location>
        <begin position="604"/>
        <end position="614"/>
    </location>
</feature>